<dbReference type="PANTHER" id="PTHR43877:SF2">
    <property type="entry name" value="AMINOALKYLPHOSPHONATE N-ACETYLTRANSFERASE-RELATED"/>
    <property type="match status" value="1"/>
</dbReference>
<dbReference type="EMBL" id="FOOI01000007">
    <property type="protein sequence ID" value="SFG61321.1"/>
    <property type="molecule type" value="Genomic_DNA"/>
</dbReference>
<dbReference type="GO" id="GO:0016747">
    <property type="term" value="F:acyltransferase activity, transferring groups other than amino-acyl groups"/>
    <property type="evidence" value="ECO:0007669"/>
    <property type="project" value="InterPro"/>
</dbReference>
<dbReference type="OrthoDB" id="5503463at2"/>
<keyword evidence="7" id="KW-1185">Reference proteome</keyword>
<evidence type="ECO:0000313" key="5">
    <source>
        <dbReference type="EMBL" id="SFG61321.1"/>
    </source>
</evidence>
<reference evidence="5 6" key="1">
    <citation type="submission" date="2016-10" db="EMBL/GenBank/DDBJ databases">
        <authorList>
            <person name="de Groot N.N."/>
        </authorList>
    </citation>
    <scope>NUCLEOTIDE SEQUENCE [LARGE SCALE GENOMIC DNA]</scope>
    <source>
        <strain evidence="5 6">CPCC 202808</strain>
    </source>
</reference>
<keyword evidence="2" id="KW-0012">Acyltransferase</keyword>
<dbReference type="Pfam" id="PF00583">
    <property type="entry name" value="Acetyltransf_1"/>
    <property type="match status" value="1"/>
</dbReference>
<evidence type="ECO:0000259" key="3">
    <source>
        <dbReference type="PROSITE" id="PS51186"/>
    </source>
</evidence>
<evidence type="ECO:0000313" key="7">
    <source>
        <dbReference type="Proteomes" id="UP000533017"/>
    </source>
</evidence>
<dbReference type="PANTHER" id="PTHR43877">
    <property type="entry name" value="AMINOALKYLPHOSPHONATE N-ACETYLTRANSFERASE-RELATED-RELATED"/>
    <property type="match status" value="1"/>
</dbReference>
<dbReference type="STRING" id="504797.SAMN05421678_10783"/>
<dbReference type="Gene3D" id="3.40.630.30">
    <property type="match status" value="1"/>
</dbReference>
<name>A0A1I2TG76_9ACTN</name>
<evidence type="ECO:0000256" key="1">
    <source>
        <dbReference type="ARBA" id="ARBA00022679"/>
    </source>
</evidence>
<keyword evidence="1 5" id="KW-0808">Transferase</keyword>
<dbReference type="InterPro" id="IPR050832">
    <property type="entry name" value="Bact_Acetyltransf"/>
</dbReference>
<organism evidence="5 6">
    <name type="scientific">Actinopolymorpha cephalotaxi</name>
    <dbReference type="NCBI Taxonomy" id="504797"/>
    <lineage>
        <taxon>Bacteria</taxon>
        <taxon>Bacillati</taxon>
        <taxon>Actinomycetota</taxon>
        <taxon>Actinomycetes</taxon>
        <taxon>Propionibacteriales</taxon>
        <taxon>Actinopolymorphaceae</taxon>
        <taxon>Actinopolymorpha</taxon>
    </lineage>
</organism>
<dbReference type="RefSeq" id="WP_092883606.1">
    <property type="nucleotide sequence ID" value="NZ_FOOI01000007.1"/>
</dbReference>
<evidence type="ECO:0000313" key="6">
    <source>
        <dbReference type="Proteomes" id="UP000199052"/>
    </source>
</evidence>
<protein>
    <submittedName>
        <fullName evidence="5">Acetyltransferase (GNAT) family protein</fullName>
    </submittedName>
    <submittedName>
        <fullName evidence="4">Ribosomal protein S18 acetylase RimI-like enzyme</fullName>
    </submittedName>
</protein>
<proteinExistence type="predicted"/>
<reference evidence="4 7" key="2">
    <citation type="submission" date="2020-07" db="EMBL/GenBank/DDBJ databases">
        <title>Sequencing the genomes of 1000 actinobacteria strains.</title>
        <authorList>
            <person name="Klenk H.-P."/>
        </authorList>
    </citation>
    <scope>NUCLEOTIDE SEQUENCE [LARGE SCALE GENOMIC DNA]</scope>
    <source>
        <strain evidence="4 7">DSM 45117</strain>
    </source>
</reference>
<evidence type="ECO:0000313" key="4">
    <source>
        <dbReference type="EMBL" id="NYH82976.1"/>
    </source>
</evidence>
<sequence>MKVRELTADELAARNGVGHEKVAVALGFDEAADGSLAFGRESFDSELLGLEIGRILDARAPTAQAHQELLSELASRARGLGFAQVLRRVDASDLPAVWALERSGFELMDVGVSFVRRLPGPMELPTYDDLVVRPATEDDVRAIVSGMAGSAWGSRYESDPAYTPDRVQALRTRWLWNSYRHRADAFLVGVVDRTATAGYVTCCLDGAGTATGEIELVGTLPAFRRRRVAARILEHALAWFSNRASVVLVRTQATNVAAAALYEQAGFTLHASDLTFRLSLDSRETPCPPSS</sequence>
<dbReference type="AlphaFoldDB" id="A0A1I2TG76"/>
<dbReference type="Proteomes" id="UP000533017">
    <property type="component" value="Unassembled WGS sequence"/>
</dbReference>
<accession>A0A1I2TG76</accession>
<dbReference type="InterPro" id="IPR016181">
    <property type="entry name" value="Acyl_CoA_acyltransferase"/>
</dbReference>
<dbReference type="Proteomes" id="UP000199052">
    <property type="component" value="Unassembled WGS sequence"/>
</dbReference>
<feature type="domain" description="N-acetyltransferase" evidence="3">
    <location>
        <begin position="130"/>
        <end position="286"/>
    </location>
</feature>
<evidence type="ECO:0000256" key="2">
    <source>
        <dbReference type="ARBA" id="ARBA00023315"/>
    </source>
</evidence>
<gene>
    <name evidence="4" type="ORF">FHR37_001827</name>
    <name evidence="5" type="ORF">SAMN05421678_10783</name>
</gene>
<dbReference type="EMBL" id="JACBZA010000001">
    <property type="protein sequence ID" value="NYH82976.1"/>
    <property type="molecule type" value="Genomic_DNA"/>
</dbReference>
<dbReference type="InterPro" id="IPR000182">
    <property type="entry name" value="GNAT_dom"/>
</dbReference>
<dbReference type="PROSITE" id="PS51186">
    <property type="entry name" value="GNAT"/>
    <property type="match status" value="1"/>
</dbReference>
<dbReference type="SUPFAM" id="SSF55729">
    <property type="entry name" value="Acyl-CoA N-acyltransferases (Nat)"/>
    <property type="match status" value="1"/>
</dbReference>